<protein>
    <submittedName>
        <fullName evidence="2">Uncharacterized protein</fullName>
    </submittedName>
</protein>
<dbReference type="Proteomes" id="UP000722485">
    <property type="component" value="Unassembled WGS sequence"/>
</dbReference>
<evidence type="ECO:0000256" key="1">
    <source>
        <dbReference type="SAM" id="MobiDB-lite"/>
    </source>
</evidence>
<feature type="compositionally biased region" description="Basic and acidic residues" evidence="1">
    <location>
        <begin position="66"/>
        <end position="78"/>
    </location>
</feature>
<reference evidence="2" key="1">
    <citation type="submission" date="2020-03" db="EMBL/GenBank/DDBJ databases">
        <title>Draft Genome Sequence of Cylindrodendrum hubeiense.</title>
        <authorList>
            <person name="Buettner E."/>
            <person name="Kellner H."/>
        </authorList>
    </citation>
    <scope>NUCLEOTIDE SEQUENCE</scope>
    <source>
        <strain evidence="2">IHI 201604</strain>
    </source>
</reference>
<feature type="compositionally biased region" description="Basic and acidic residues" evidence="1">
    <location>
        <begin position="153"/>
        <end position="172"/>
    </location>
</feature>
<organism evidence="2 3">
    <name type="scientific">Cylindrodendrum hubeiense</name>
    <dbReference type="NCBI Taxonomy" id="595255"/>
    <lineage>
        <taxon>Eukaryota</taxon>
        <taxon>Fungi</taxon>
        <taxon>Dikarya</taxon>
        <taxon>Ascomycota</taxon>
        <taxon>Pezizomycotina</taxon>
        <taxon>Sordariomycetes</taxon>
        <taxon>Hypocreomycetidae</taxon>
        <taxon>Hypocreales</taxon>
        <taxon>Nectriaceae</taxon>
        <taxon>Cylindrodendrum</taxon>
    </lineage>
</organism>
<name>A0A9P5HFH5_9HYPO</name>
<feature type="compositionally biased region" description="Gly residues" evidence="1">
    <location>
        <begin position="31"/>
        <end position="41"/>
    </location>
</feature>
<feature type="compositionally biased region" description="Basic and acidic residues" evidence="1">
    <location>
        <begin position="121"/>
        <end position="140"/>
    </location>
</feature>
<evidence type="ECO:0000313" key="2">
    <source>
        <dbReference type="EMBL" id="KAF7552719.1"/>
    </source>
</evidence>
<feature type="compositionally biased region" description="Low complexity" evidence="1">
    <location>
        <begin position="109"/>
        <end position="120"/>
    </location>
</feature>
<dbReference type="EMBL" id="JAANBB010000056">
    <property type="protein sequence ID" value="KAF7552719.1"/>
    <property type="molecule type" value="Genomic_DNA"/>
</dbReference>
<dbReference type="AlphaFoldDB" id="A0A9P5HFH5"/>
<comment type="caution">
    <text evidence="2">The sequence shown here is derived from an EMBL/GenBank/DDBJ whole genome shotgun (WGS) entry which is preliminary data.</text>
</comment>
<feature type="compositionally biased region" description="Basic and acidic residues" evidence="1">
    <location>
        <begin position="228"/>
        <end position="269"/>
    </location>
</feature>
<sequence length="277" mass="31540">MSRHSNGKQPAYGGCDDEAYKQTYDGSYSGSYGGSRNGASGGNSELPYRNDSSSRQAYGSQSSSRDWQRIEASRDDRAGLSYLTDDYSDKPATQSWTNRAPDERFGVRPTKAATAPPGGADRFDPYRTSMQEHRDRERDNGTYGPPGTPFYDRSVDYHAKGEAADRNDEKWRQGNPLERPARAREAADCYKDEREARIEMQQAYVGYDELAGFNGHRTRIRVCGGRMSELDKKSDRNPNRGTLRQEEKYRKRLEREEMERQARARKEAEAGSGRQRR</sequence>
<accession>A0A9P5HFH5</accession>
<feature type="region of interest" description="Disordered" evidence="1">
    <location>
        <begin position="227"/>
        <end position="277"/>
    </location>
</feature>
<evidence type="ECO:0000313" key="3">
    <source>
        <dbReference type="Proteomes" id="UP000722485"/>
    </source>
</evidence>
<gene>
    <name evidence="2" type="ORF">G7Z17_g4131</name>
</gene>
<feature type="region of interest" description="Disordered" evidence="1">
    <location>
        <begin position="1"/>
        <end position="185"/>
    </location>
</feature>
<proteinExistence type="predicted"/>
<feature type="compositionally biased region" description="Low complexity" evidence="1">
    <location>
        <begin position="53"/>
        <end position="65"/>
    </location>
</feature>
<keyword evidence="3" id="KW-1185">Reference proteome</keyword>